<dbReference type="EMBL" id="CP074402">
    <property type="protein sequence ID" value="QVJ00644.1"/>
    <property type="molecule type" value="Genomic_DNA"/>
</dbReference>
<dbReference type="AlphaFoldDB" id="A0A975L7B3"/>
<feature type="region of interest" description="Disordered" evidence="1">
    <location>
        <begin position="1"/>
        <end position="43"/>
    </location>
</feature>
<feature type="compositionally biased region" description="Low complexity" evidence="1">
    <location>
        <begin position="11"/>
        <end position="43"/>
    </location>
</feature>
<name>A0A975L7B3_9ACTN</name>
<keyword evidence="2" id="KW-1133">Transmembrane helix</keyword>
<evidence type="ECO:0000313" key="4">
    <source>
        <dbReference type="Proteomes" id="UP000682416"/>
    </source>
</evidence>
<protein>
    <submittedName>
        <fullName evidence="3">DUF4282 domain-containing protein</fullName>
    </submittedName>
</protein>
<dbReference type="KEGG" id="nec:KGD82_18810"/>
<organism evidence="3 4">
    <name type="scientific">Nocardiopsis eucommiae</name>
    <dbReference type="NCBI Taxonomy" id="2831970"/>
    <lineage>
        <taxon>Bacteria</taxon>
        <taxon>Bacillati</taxon>
        <taxon>Actinomycetota</taxon>
        <taxon>Actinomycetes</taxon>
        <taxon>Streptosporangiales</taxon>
        <taxon>Nocardiopsidaceae</taxon>
        <taxon>Nocardiopsis</taxon>
    </lineage>
</organism>
<dbReference type="Pfam" id="PF14110">
    <property type="entry name" value="DUF4282"/>
    <property type="match status" value="1"/>
</dbReference>
<dbReference type="InterPro" id="IPR025557">
    <property type="entry name" value="DUF4282"/>
</dbReference>
<gene>
    <name evidence="3" type="ORF">KGD82_18810</name>
</gene>
<accession>A0A975L7B3</accession>
<feature type="transmembrane region" description="Helical" evidence="2">
    <location>
        <begin position="75"/>
        <end position="98"/>
    </location>
</feature>
<dbReference type="RefSeq" id="WP_431873028.1">
    <property type="nucleotide sequence ID" value="NZ_CBDRIY010000054.1"/>
</dbReference>
<keyword evidence="2" id="KW-0472">Membrane</keyword>
<reference evidence="3" key="1">
    <citation type="submission" date="2021-05" db="EMBL/GenBank/DDBJ databases">
        <authorList>
            <person name="Kaiqin L."/>
            <person name="Jian G."/>
        </authorList>
    </citation>
    <scope>NUCLEOTIDE SEQUENCE</scope>
    <source>
        <strain evidence="3">HDS5</strain>
    </source>
</reference>
<feature type="transmembrane region" description="Helical" evidence="2">
    <location>
        <begin position="104"/>
        <end position="125"/>
    </location>
</feature>
<dbReference type="Proteomes" id="UP000682416">
    <property type="component" value="Chromosome"/>
</dbReference>
<keyword evidence="4" id="KW-1185">Reference proteome</keyword>
<evidence type="ECO:0000256" key="1">
    <source>
        <dbReference type="SAM" id="MobiDB-lite"/>
    </source>
</evidence>
<keyword evidence="2" id="KW-0812">Transmembrane</keyword>
<evidence type="ECO:0000256" key="2">
    <source>
        <dbReference type="SAM" id="Phobius"/>
    </source>
</evidence>
<evidence type="ECO:0000313" key="3">
    <source>
        <dbReference type="EMBL" id="QVJ00644.1"/>
    </source>
</evidence>
<sequence>MSQPPEYTPDPSQQPYGQQPPQQPQSGGYPGGQYYQQPPQQPGAYAPPVERNPGFFAALFDFSFREFITSRIIRIVYVLWLVLIAFGFLAGLVSSIALMGDEDFGVLGFFLLIGTFIGTAVWVLVSRITLELLIVVFRISEDLSALRKRGGL</sequence>
<proteinExistence type="predicted"/>